<dbReference type="SMART" id="SM00507">
    <property type="entry name" value="HNHc"/>
    <property type="match status" value="1"/>
</dbReference>
<reference evidence="2 3" key="1">
    <citation type="submission" date="2020-05" db="EMBL/GenBank/DDBJ databases">
        <title>Descriptions of Corynebacterium xxxx sp. nov., Corynebacterium yyyy sp. nov. and Corynebacterium zzzz sp. nov.</title>
        <authorList>
            <person name="Zhang G."/>
        </authorList>
    </citation>
    <scope>NUCLEOTIDE SEQUENCE [LARGE SCALE GENOMIC DNA]</scope>
    <source>
        <strain evidence="3">zg-913</strain>
    </source>
</reference>
<keyword evidence="2" id="KW-0378">Hydrolase</keyword>
<keyword evidence="3" id="KW-1185">Reference proteome</keyword>
<keyword evidence="2" id="KW-0255">Endonuclease</keyword>
<sequence>MTIAVDERTEDRTGGLSAEVLEDQIKCNQLSANHHRARMLDAVGQFDEQGLAEQYGERSTVTWLRSELNLPQATAFEYVRVARGLRKFRHLFDAFESGVMPYSTVRFLLQYLEEHNEEQYVQLALGMSFADLQLVLAGARPKEEDPTEPYARARECDDGMLAFEARLPAVAGQKLLTALKVAQLASFGLEDVDPEDLQDPEKVQKLIDDAAAADDAVPSEQDRAPRKRTKITTEDIVRSVSRYGPPEKQDVYGALLAMIDMVRANPTSQLRSPGVQVNLMVSQAGQCWMPENRSACSEDVRSYLANAMVRLHLLDDTGLTIHVGRSRRFATDGQVQALLAIWGYQCAMPGCSHKRFIEMHHIKEWEHGGMTDLNNLIPLCSSCHSQVSHGVVTIERQGAELFFTFKNGARFVSRNRKLPRRMEYAVGDSFAV</sequence>
<dbReference type="GO" id="GO:0003676">
    <property type="term" value="F:nucleic acid binding"/>
    <property type="evidence" value="ECO:0007669"/>
    <property type="project" value="InterPro"/>
</dbReference>
<evidence type="ECO:0000313" key="3">
    <source>
        <dbReference type="Proteomes" id="UP000577408"/>
    </source>
</evidence>
<keyword evidence="2" id="KW-0540">Nuclease</keyword>
<evidence type="ECO:0000259" key="1">
    <source>
        <dbReference type="SMART" id="SM00507"/>
    </source>
</evidence>
<name>A0A7V8UTV7_9CORY</name>
<organism evidence="2 3">
    <name type="scientific">Corynebacterium wankanglinii</name>
    <dbReference type="NCBI Taxonomy" id="2735136"/>
    <lineage>
        <taxon>Bacteria</taxon>
        <taxon>Bacillati</taxon>
        <taxon>Actinomycetota</taxon>
        <taxon>Actinomycetes</taxon>
        <taxon>Mycobacteriales</taxon>
        <taxon>Corynebacteriaceae</taxon>
        <taxon>Corynebacterium</taxon>
    </lineage>
</organism>
<dbReference type="EMBL" id="JABFED010000002">
    <property type="protein sequence ID" value="MBA1837244.1"/>
    <property type="molecule type" value="Genomic_DNA"/>
</dbReference>
<protein>
    <submittedName>
        <fullName evidence="2">HNH endonuclease</fullName>
    </submittedName>
</protein>
<dbReference type="GO" id="GO:0008270">
    <property type="term" value="F:zinc ion binding"/>
    <property type="evidence" value="ECO:0007669"/>
    <property type="project" value="InterPro"/>
</dbReference>
<gene>
    <name evidence="2" type="ORF">HMA55_04890</name>
</gene>
<dbReference type="InterPro" id="IPR002711">
    <property type="entry name" value="HNH"/>
</dbReference>
<dbReference type="RefSeq" id="WP_181191939.1">
    <property type="nucleotide sequence ID" value="NZ_JABFED010000002.1"/>
</dbReference>
<dbReference type="Pfam" id="PF01844">
    <property type="entry name" value="HNH"/>
    <property type="match status" value="1"/>
</dbReference>
<dbReference type="Gene3D" id="1.10.30.50">
    <property type="match status" value="1"/>
</dbReference>
<dbReference type="CDD" id="cd00085">
    <property type="entry name" value="HNHc"/>
    <property type="match status" value="1"/>
</dbReference>
<dbReference type="AlphaFoldDB" id="A0A7V8UTV7"/>
<dbReference type="Proteomes" id="UP000577408">
    <property type="component" value="Unassembled WGS sequence"/>
</dbReference>
<evidence type="ECO:0000313" key="2">
    <source>
        <dbReference type="EMBL" id="MBA1837244.1"/>
    </source>
</evidence>
<dbReference type="GO" id="GO:0004519">
    <property type="term" value="F:endonuclease activity"/>
    <property type="evidence" value="ECO:0007669"/>
    <property type="project" value="UniProtKB-KW"/>
</dbReference>
<dbReference type="InterPro" id="IPR003615">
    <property type="entry name" value="HNH_nuc"/>
</dbReference>
<comment type="caution">
    <text evidence="2">The sequence shown here is derived from an EMBL/GenBank/DDBJ whole genome shotgun (WGS) entry which is preliminary data.</text>
</comment>
<accession>A0A7V8UTV7</accession>
<proteinExistence type="predicted"/>
<feature type="domain" description="HNH nuclease" evidence="1">
    <location>
        <begin position="333"/>
        <end position="385"/>
    </location>
</feature>